<feature type="compositionally biased region" description="Polar residues" evidence="1">
    <location>
        <begin position="21"/>
        <end position="35"/>
    </location>
</feature>
<organism evidence="2 3">
    <name type="scientific">Rhynchophorus ferrugineus</name>
    <name type="common">Red palm weevil</name>
    <name type="synonym">Curculio ferrugineus</name>
    <dbReference type="NCBI Taxonomy" id="354439"/>
    <lineage>
        <taxon>Eukaryota</taxon>
        <taxon>Metazoa</taxon>
        <taxon>Ecdysozoa</taxon>
        <taxon>Arthropoda</taxon>
        <taxon>Hexapoda</taxon>
        <taxon>Insecta</taxon>
        <taxon>Pterygota</taxon>
        <taxon>Neoptera</taxon>
        <taxon>Endopterygota</taxon>
        <taxon>Coleoptera</taxon>
        <taxon>Polyphaga</taxon>
        <taxon>Cucujiformia</taxon>
        <taxon>Curculionidae</taxon>
        <taxon>Dryophthorinae</taxon>
        <taxon>Rhynchophorus</taxon>
    </lineage>
</organism>
<dbReference type="EMBL" id="JAACXV010013966">
    <property type="protein sequence ID" value="KAF7271440.1"/>
    <property type="molecule type" value="Genomic_DNA"/>
</dbReference>
<evidence type="ECO:0000313" key="3">
    <source>
        <dbReference type="Proteomes" id="UP000625711"/>
    </source>
</evidence>
<feature type="compositionally biased region" description="Pro residues" evidence="1">
    <location>
        <begin position="82"/>
        <end position="105"/>
    </location>
</feature>
<gene>
    <name evidence="2" type="ORF">GWI33_015697</name>
</gene>
<evidence type="ECO:0000313" key="2">
    <source>
        <dbReference type="EMBL" id="KAF7271440.1"/>
    </source>
</evidence>
<keyword evidence="3" id="KW-1185">Reference proteome</keyword>
<dbReference type="AlphaFoldDB" id="A0A834M9H5"/>
<proteinExistence type="predicted"/>
<feature type="region of interest" description="Disordered" evidence="1">
    <location>
        <begin position="15"/>
        <end position="40"/>
    </location>
</feature>
<reference evidence="2" key="1">
    <citation type="submission" date="2020-08" db="EMBL/GenBank/DDBJ databases">
        <title>Genome sequencing and assembly of the red palm weevil Rhynchophorus ferrugineus.</title>
        <authorList>
            <person name="Dias G.B."/>
            <person name="Bergman C.M."/>
            <person name="Manee M."/>
        </authorList>
    </citation>
    <scope>NUCLEOTIDE SEQUENCE</scope>
    <source>
        <strain evidence="2">AA-2017</strain>
        <tissue evidence="2">Whole larva</tissue>
    </source>
</reference>
<feature type="region of interest" description="Disordered" evidence="1">
    <location>
        <begin position="72"/>
        <end position="105"/>
    </location>
</feature>
<name>A0A834M9H5_RHYFE</name>
<protein>
    <submittedName>
        <fullName evidence="2">Uncharacterized protein</fullName>
    </submittedName>
</protein>
<accession>A0A834M9H5</accession>
<dbReference type="Proteomes" id="UP000625711">
    <property type="component" value="Unassembled WGS sequence"/>
</dbReference>
<evidence type="ECO:0000256" key="1">
    <source>
        <dbReference type="SAM" id="MobiDB-lite"/>
    </source>
</evidence>
<sequence length="105" mass="11659">MAQFYRRPADELSKLEDVLQSGRSDTRTNQTQSPQMRFRTSDLSAEGMEKEFFFYLTVSLFFSWNVGQNNPSANGVGFAGPARPPPPHAPPPPVPPRVSPLPSKP</sequence>
<comment type="caution">
    <text evidence="2">The sequence shown here is derived from an EMBL/GenBank/DDBJ whole genome shotgun (WGS) entry which is preliminary data.</text>
</comment>